<organism evidence="1 2">
    <name type="scientific">Salinicola rhizosphaerae</name>
    <dbReference type="NCBI Taxonomy" id="1443141"/>
    <lineage>
        <taxon>Bacteria</taxon>
        <taxon>Pseudomonadati</taxon>
        <taxon>Pseudomonadota</taxon>
        <taxon>Gammaproteobacteria</taxon>
        <taxon>Oceanospirillales</taxon>
        <taxon>Halomonadaceae</taxon>
        <taxon>Salinicola</taxon>
    </lineage>
</organism>
<keyword evidence="2" id="KW-1185">Reference proteome</keyword>
<accession>A0ABQ3E969</accession>
<dbReference type="EMBL" id="BMZI01000007">
    <property type="protein sequence ID" value="GHB30702.1"/>
    <property type="molecule type" value="Genomic_DNA"/>
</dbReference>
<evidence type="ECO:0000313" key="2">
    <source>
        <dbReference type="Proteomes" id="UP000646745"/>
    </source>
</evidence>
<gene>
    <name evidence="1" type="ORF">GCM10009038_31870</name>
</gene>
<dbReference type="RefSeq" id="WP_189445712.1">
    <property type="nucleotide sequence ID" value="NZ_BMZI01000007.1"/>
</dbReference>
<sequence length="102" mass="11212">MSAYDYRPLVYCPTCWPCDEGERNGDQCARCGETVLVASASEAVDLLQEQIGALRKMCLEKQGRSHESMAADLVTELGEVLAEAMQQSRTEAWSASDKGQVH</sequence>
<comment type="caution">
    <text evidence="1">The sequence shown here is derived from an EMBL/GenBank/DDBJ whole genome shotgun (WGS) entry which is preliminary data.</text>
</comment>
<reference evidence="2" key="1">
    <citation type="journal article" date="2019" name="Int. J. Syst. Evol. Microbiol.">
        <title>The Global Catalogue of Microorganisms (GCM) 10K type strain sequencing project: providing services to taxonomists for standard genome sequencing and annotation.</title>
        <authorList>
            <consortium name="The Broad Institute Genomics Platform"/>
            <consortium name="The Broad Institute Genome Sequencing Center for Infectious Disease"/>
            <person name="Wu L."/>
            <person name="Ma J."/>
        </authorList>
    </citation>
    <scope>NUCLEOTIDE SEQUENCE [LARGE SCALE GENOMIC DNA]</scope>
    <source>
        <strain evidence="2">KCTC 32998</strain>
    </source>
</reference>
<name>A0ABQ3E969_9GAMM</name>
<protein>
    <submittedName>
        <fullName evidence="1">Uncharacterized protein</fullName>
    </submittedName>
</protein>
<proteinExistence type="predicted"/>
<dbReference type="Proteomes" id="UP000646745">
    <property type="component" value="Unassembled WGS sequence"/>
</dbReference>
<evidence type="ECO:0000313" key="1">
    <source>
        <dbReference type="EMBL" id="GHB30702.1"/>
    </source>
</evidence>